<dbReference type="AlphaFoldDB" id="A0A0D2BJ06"/>
<dbReference type="FunFam" id="1.10.510.10:FF:000333">
    <property type="entry name" value="Non-specific serine/threonine protein kinase"/>
    <property type="match status" value="1"/>
</dbReference>
<feature type="compositionally biased region" description="Low complexity" evidence="14">
    <location>
        <begin position="778"/>
        <end position="789"/>
    </location>
</feature>
<dbReference type="PROSITE" id="PS00108">
    <property type="entry name" value="PROTEIN_KINASE_ST"/>
    <property type="match status" value="1"/>
</dbReference>
<dbReference type="EC" id="2.7.11.1" evidence="3"/>
<dbReference type="InterPro" id="IPR008271">
    <property type="entry name" value="Ser/Thr_kinase_AS"/>
</dbReference>
<evidence type="ECO:0000256" key="1">
    <source>
        <dbReference type="ARBA" id="ARBA00004496"/>
    </source>
</evidence>
<dbReference type="HOGENOM" id="CLU_002664_0_2_1"/>
<evidence type="ECO:0000256" key="9">
    <source>
        <dbReference type="ARBA" id="ARBA00022777"/>
    </source>
</evidence>
<dbReference type="InterPro" id="IPR000719">
    <property type="entry name" value="Prot_kinase_dom"/>
</dbReference>
<evidence type="ECO:0000256" key="7">
    <source>
        <dbReference type="ARBA" id="ARBA00022679"/>
    </source>
</evidence>
<dbReference type="GO" id="GO:0000226">
    <property type="term" value="P:microtubule cytoskeleton organization"/>
    <property type="evidence" value="ECO:0007669"/>
    <property type="project" value="TreeGrafter"/>
</dbReference>
<dbReference type="InterPro" id="IPR017441">
    <property type="entry name" value="Protein_kinase_ATP_BS"/>
</dbReference>
<feature type="compositionally biased region" description="Basic and acidic residues" evidence="14">
    <location>
        <begin position="962"/>
        <end position="974"/>
    </location>
</feature>
<dbReference type="GO" id="GO:0071944">
    <property type="term" value="C:cell periphery"/>
    <property type="evidence" value="ECO:0007669"/>
    <property type="project" value="UniProtKB-ARBA"/>
</dbReference>
<accession>A0A0D2BJ06</accession>
<dbReference type="InterPro" id="IPR011009">
    <property type="entry name" value="Kinase-like_dom_sf"/>
</dbReference>
<comment type="catalytic activity">
    <reaction evidence="12">
        <text>L-seryl-[protein] + ATP = O-phospho-L-seryl-[protein] + ADP + H(+)</text>
        <dbReference type="Rhea" id="RHEA:17989"/>
        <dbReference type="Rhea" id="RHEA-COMP:9863"/>
        <dbReference type="Rhea" id="RHEA-COMP:11604"/>
        <dbReference type="ChEBI" id="CHEBI:15378"/>
        <dbReference type="ChEBI" id="CHEBI:29999"/>
        <dbReference type="ChEBI" id="CHEBI:30616"/>
        <dbReference type="ChEBI" id="CHEBI:83421"/>
        <dbReference type="ChEBI" id="CHEBI:456216"/>
        <dbReference type="EC" id="2.7.11.1"/>
    </reaction>
</comment>
<dbReference type="GO" id="GO:0004674">
    <property type="term" value="F:protein serine/threonine kinase activity"/>
    <property type="evidence" value="ECO:0007669"/>
    <property type="project" value="UniProtKB-KW"/>
</dbReference>
<keyword evidence="7" id="KW-0808">Transferase</keyword>
<comment type="subcellular location">
    <subcellularLocation>
        <location evidence="1">Cytoplasm</location>
    </subcellularLocation>
</comment>
<feature type="compositionally biased region" description="Low complexity" evidence="14">
    <location>
        <begin position="105"/>
        <end position="115"/>
    </location>
</feature>
<feature type="compositionally biased region" description="Polar residues" evidence="14">
    <location>
        <begin position="37"/>
        <end position="59"/>
    </location>
</feature>
<dbReference type="Gene3D" id="1.10.510.10">
    <property type="entry name" value="Transferase(Phosphotransferase) domain 1"/>
    <property type="match status" value="1"/>
</dbReference>
<dbReference type="PROSITE" id="PS50032">
    <property type="entry name" value="KA1"/>
    <property type="match status" value="1"/>
</dbReference>
<organism evidence="17 18">
    <name type="scientific">Exophiala xenobiotica</name>
    <dbReference type="NCBI Taxonomy" id="348802"/>
    <lineage>
        <taxon>Eukaryota</taxon>
        <taxon>Fungi</taxon>
        <taxon>Dikarya</taxon>
        <taxon>Ascomycota</taxon>
        <taxon>Pezizomycotina</taxon>
        <taxon>Eurotiomycetes</taxon>
        <taxon>Chaetothyriomycetidae</taxon>
        <taxon>Chaetothyriales</taxon>
        <taxon>Herpotrichiellaceae</taxon>
        <taxon>Exophiala</taxon>
    </lineage>
</organism>
<feature type="compositionally biased region" description="Low complexity" evidence="14">
    <location>
        <begin position="804"/>
        <end position="821"/>
    </location>
</feature>
<evidence type="ECO:0000313" key="18">
    <source>
        <dbReference type="Proteomes" id="UP000054342"/>
    </source>
</evidence>
<dbReference type="PANTHER" id="PTHR24346">
    <property type="entry name" value="MAP/MICROTUBULE AFFINITY-REGULATING KINASE"/>
    <property type="match status" value="1"/>
</dbReference>
<dbReference type="PROSITE" id="PS50011">
    <property type="entry name" value="PROTEIN_KINASE_DOM"/>
    <property type="match status" value="1"/>
</dbReference>
<dbReference type="PANTHER" id="PTHR24346:SF82">
    <property type="entry name" value="KP78A-RELATED"/>
    <property type="match status" value="1"/>
</dbReference>
<feature type="region of interest" description="Disordered" evidence="14">
    <location>
        <begin position="931"/>
        <end position="1012"/>
    </location>
</feature>
<evidence type="ECO:0000259" key="16">
    <source>
        <dbReference type="PROSITE" id="PS50032"/>
    </source>
</evidence>
<evidence type="ECO:0000256" key="8">
    <source>
        <dbReference type="ARBA" id="ARBA00022741"/>
    </source>
</evidence>
<dbReference type="PROSITE" id="PS00107">
    <property type="entry name" value="PROTEIN_KINASE_ATP"/>
    <property type="match status" value="1"/>
</dbReference>
<feature type="region of interest" description="Disordered" evidence="14">
    <location>
        <begin position="1"/>
        <end position="167"/>
    </location>
</feature>
<dbReference type="GO" id="GO:0005737">
    <property type="term" value="C:cytoplasm"/>
    <property type="evidence" value="ECO:0007669"/>
    <property type="project" value="UniProtKB-SubCell"/>
</dbReference>
<keyword evidence="18" id="KW-1185">Reference proteome</keyword>
<evidence type="ECO:0000256" key="10">
    <source>
        <dbReference type="ARBA" id="ARBA00022840"/>
    </source>
</evidence>
<feature type="compositionally biased region" description="Polar residues" evidence="14">
    <location>
        <begin position="1"/>
        <end position="20"/>
    </location>
</feature>
<feature type="domain" description="Protein kinase" evidence="15">
    <location>
        <begin position="169"/>
        <end position="431"/>
    </location>
</feature>
<evidence type="ECO:0000259" key="15">
    <source>
        <dbReference type="PROSITE" id="PS50011"/>
    </source>
</evidence>
<dbReference type="GO" id="GO:0035556">
    <property type="term" value="P:intracellular signal transduction"/>
    <property type="evidence" value="ECO:0007669"/>
    <property type="project" value="TreeGrafter"/>
</dbReference>
<feature type="binding site" evidence="13">
    <location>
        <position position="198"/>
    </location>
    <ligand>
        <name>ATP</name>
        <dbReference type="ChEBI" id="CHEBI:30616"/>
    </ligand>
</feature>
<evidence type="ECO:0000256" key="5">
    <source>
        <dbReference type="ARBA" id="ARBA00022527"/>
    </source>
</evidence>
<dbReference type="SMART" id="SM00220">
    <property type="entry name" value="S_TKc"/>
    <property type="match status" value="1"/>
</dbReference>
<dbReference type="GeneID" id="25329934"/>
<comment type="similarity">
    <text evidence="2">Belongs to the protein kinase superfamily. CAMK Ser/Thr protein kinase family. NIM1 subfamily.</text>
</comment>
<feature type="compositionally biased region" description="Polar residues" evidence="14">
    <location>
        <begin position="118"/>
        <end position="132"/>
    </location>
</feature>
<dbReference type="Pfam" id="PF00069">
    <property type="entry name" value="Pkinase"/>
    <property type="match status" value="1"/>
</dbReference>
<keyword evidence="6" id="KW-0597">Phosphoprotein</keyword>
<feature type="compositionally biased region" description="Pro residues" evidence="14">
    <location>
        <begin position="636"/>
        <end position="649"/>
    </location>
</feature>
<dbReference type="SUPFAM" id="SSF103243">
    <property type="entry name" value="KA1-like"/>
    <property type="match status" value="1"/>
</dbReference>
<dbReference type="GO" id="GO:0005524">
    <property type="term" value="F:ATP binding"/>
    <property type="evidence" value="ECO:0007669"/>
    <property type="project" value="UniProtKB-UniRule"/>
</dbReference>
<feature type="compositionally biased region" description="Basic and acidic residues" evidence="14">
    <location>
        <begin position="835"/>
        <end position="845"/>
    </location>
</feature>
<dbReference type="STRING" id="348802.A0A0D2BJ06"/>
<reference evidence="17 18" key="1">
    <citation type="submission" date="2015-01" db="EMBL/GenBank/DDBJ databases">
        <title>The Genome Sequence of Exophiala xenobiotica CBS118157.</title>
        <authorList>
            <consortium name="The Broad Institute Genomics Platform"/>
            <person name="Cuomo C."/>
            <person name="de Hoog S."/>
            <person name="Gorbushina A."/>
            <person name="Stielow B."/>
            <person name="Teixiera M."/>
            <person name="Abouelleil A."/>
            <person name="Chapman S.B."/>
            <person name="Priest M."/>
            <person name="Young S.K."/>
            <person name="Wortman J."/>
            <person name="Nusbaum C."/>
            <person name="Birren B."/>
        </authorList>
    </citation>
    <scope>NUCLEOTIDE SEQUENCE [LARGE SCALE GENOMIC DNA]</scope>
    <source>
        <strain evidence="17 18">CBS 118157</strain>
    </source>
</reference>
<dbReference type="RefSeq" id="XP_013312970.1">
    <property type="nucleotide sequence ID" value="XM_013457516.1"/>
</dbReference>
<dbReference type="CDD" id="cd14077">
    <property type="entry name" value="STKc_Kin1_2"/>
    <property type="match status" value="1"/>
</dbReference>
<dbReference type="Proteomes" id="UP000054342">
    <property type="component" value="Unassembled WGS sequence"/>
</dbReference>
<evidence type="ECO:0000256" key="6">
    <source>
        <dbReference type="ARBA" id="ARBA00022553"/>
    </source>
</evidence>
<dbReference type="EMBL" id="KN847321">
    <property type="protein sequence ID" value="KIW52386.1"/>
    <property type="molecule type" value="Genomic_DNA"/>
</dbReference>
<feature type="compositionally biased region" description="Low complexity" evidence="14">
    <location>
        <begin position="27"/>
        <end position="36"/>
    </location>
</feature>
<evidence type="ECO:0000256" key="3">
    <source>
        <dbReference type="ARBA" id="ARBA00012513"/>
    </source>
</evidence>
<dbReference type="OrthoDB" id="1928777at2759"/>
<gene>
    <name evidence="17" type="ORF">PV05_08026</name>
</gene>
<dbReference type="Pfam" id="PF02149">
    <property type="entry name" value="KA1"/>
    <property type="match status" value="1"/>
</dbReference>
<comment type="catalytic activity">
    <reaction evidence="11">
        <text>L-threonyl-[protein] + ATP = O-phospho-L-threonyl-[protein] + ADP + H(+)</text>
        <dbReference type="Rhea" id="RHEA:46608"/>
        <dbReference type="Rhea" id="RHEA-COMP:11060"/>
        <dbReference type="Rhea" id="RHEA-COMP:11605"/>
        <dbReference type="ChEBI" id="CHEBI:15378"/>
        <dbReference type="ChEBI" id="CHEBI:30013"/>
        <dbReference type="ChEBI" id="CHEBI:30616"/>
        <dbReference type="ChEBI" id="CHEBI:61977"/>
        <dbReference type="ChEBI" id="CHEBI:456216"/>
        <dbReference type="EC" id="2.7.11.1"/>
    </reaction>
</comment>
<feature type="region of interest" description="Disordered" evidence="14">
    <location>
        <begin position="584"/>
        <end position="850"/>
    </location>
</feature>
<name>A0A0D2BJ06_9EURO</name>
<keyword evidence="5" id="KW-0723">Serine/threonine-protein kinase</keyword>
<keyword evidence="4" id="KW-0963">Cytoplasm</keyword>
<dbReference type="SUPFAM" id="SSF56112">
    <property type="entry name" value="Protein kinase-like (PK-like)"/>
    <property type="match status" value="1"/>
</dbReference>
<keyword evidence="8 13" id="KW-0547">Nucleotide-binding</keyword>
<dbReference type="GO" id="GO:0106310">
    <property type="term" value="F:protein serine kinase activity"/>
    <property type="evidence" value="ECO:0007669"/>
    <property type="project" value="RHEA"/>
</dbReference>
<feature type="domain" description="KA1" evidence="16">
    <location>
        <begin position="1022"/>
        <end position="1071"/>
    </location>
</feature>
<dbReference type="InterPro" id="IPR001772">
    <property type="entry name" value="KA1_dom"/>
</dbReference>
<dbReference type="InterPro" id="IPR028375">
    <property type="entry name" value="KA1/Ssp2_C"/>
</dbReference>
<keyword evidence="10 13" id="KW-0067">ATP-binding</keyword>
<protein>
    <recommendedName>
        <fullName evidence="3">non-specific serine/threonine protein kinase</fullName>
        <ecNumber evidence="3">2.7.11.1</ecNumber>
    </recommendedName>
</protein>
<evidence type="ECO:0000256" key="12">
    <source>
        <dbReference type="ARBA" id="ARBA00048679"/>
    </source>
</evidence>
<evidence type="ECO:0000313" key="17">
    <source>
        <dbReference type="EMBL" id="KIW52386.1"/>
    </source>
</evidence>
<sequence length="1071" mass="118460">MATTASQQTPTMVRSHSASRNPPPSSFAPVSPSQPSRARSTNQRPSNHSGHNRSGSRSYENPPPSNPPTLVNVARRDFEQTNMARTSSRRSSRDGRGDYSGESQGRTSSRPGSRRGSQDLTAPTTVVANGSSVPPHPPTSTAQSDRHASQAYPTVGRRRTSITAQTGTWSLGKTIGQGSMGKVKLARNGETGEQAAIKIVPRQTLDDHGNAKDERADRSKEIRTAREAAMVSLLCHPYICGMIDVQRTNYHWYMLFEYVNGGQMLDYIIAHGRLKEKQARKFARQIASALDYCHRNSIVHRDLKIENILISKNGDIKIIDFGLSNLYSPRSLLKTFCGSLYFAAPELLQARQYTGPEVDVWSFGIVLYVLVCGKVPFDDQSMPQLHAKIKRGVVDYPQWLTAECKNIISRMLVVDPKERASLQEIMNHPWMIKGFNGPPDNYLPHREPLSLPLDAEVIEKMQGFDFGSAAYITEQLTRIIESDDYQSAVRRMTKDDHSHASASGEKKRGVFDFYKRRNSISREGLTAPSSEAIRGHDALNAYSPLISIYYLAREKLERERREQNPGALALPMTPKETPLKLPGLPTPEAAHTNTFAPEMPGEKATGGRSRPRARTNGEEDVVQGMKTLEIPEKRPPPSASSPTAIPPPDHPAKREGTAIGLLRRFSTRRYRERDSERAQPPPALNIQPPQDSAAPPRKSFSVRRSRRRDPSPGTHHAGGSQPQHEGLLSAGNNSSRAGKFLGRSTSVNSADYRPRRLLHRGPSANESPLLAPEPPPTSGSDKSSVSVGKNGKGVELTDKPAPNASPLATPRTPTSSRTKSLGHARQESIQARRRRYEERRDREANVPEETDADMRVGADALRTPAVSDTQGTEISKPASLKGLFSTATTSSKPPEFIRHDIIRVLNQLGVQYTVIKGGFSCRHAPSINLEGVKEPGPGLEEERSGRVTSGHQRRISFGGAFRGKDREDVKDEKVGRHHPRRRQPDQSFVTNSEGSEEYLPQTRHINDPPQDMAATRTRVQDDTGERLVLKFEIAIVKIPLLSLHGIQFKKVQGGMNQYRSMTSAILNSLRL</sequence>
<evidence type="ECO:0000256" key="14">
    <source>
        <dbReference type="SAM" id="MobiDB-lite"/>
    </source>
</evidence>
<keyword evidence="9" id="KW-0418">Kinase</keyword>
<evidence type="ECO:0000256" key="11">
    <source>
        <dbReference type="ARBA" id="ARBA00047899"/>
    </source>
</evidence>
<evidence type="ECO:0000256" key="4">
    <source>
        <dbReference type="ARBA" id="ARBA00022490"/>
    </source>
</evidence>
<dbReference type="Gene3D" id="3.30.310.80">
    <property type="entry name" value="Kinase associated domain 1, KA1"/>
    <property type="match status" value="1"/>
</dbReference>
<evidence type="ECO:0000256" key="13">
    <source>
        <dbReference type="PROSITE-ProRule" id="PRU10141"/>
    </source>
</evidence>
<proteinExistence type="inferred from homology"/>
<evidence type="ECO:0000256" key="2">
    <source>
        <dbReference type="ARBA" id="ARBA00010791"/>
    </source>
</evidence>